<feature type="compositionally biased region" description="Low complexity" evidence="1">
    <location>
        <begin position="258"/>
        <end position="269"/>
    </location>
</feature>
<feature type="domain" description="CASPASE and TPR Repeat-Associated N-terminal" evidence="3">
    <location>
        <begin position="9"/>
        <end position="218"/>
    </location>
</feature>
<proteinExistence type="predicted"/>
<evidence type="ECO:0000313" key="6">
    <source>
        <dbReference type="Proteomes" id="UP000275401"/>
    </source>
</evidence>
<dbReference type="AlphaFoldDB" id="A0A3M8T9K2"/>
<keyword evidence="6" id="KW-1185">Reference proteome</keyword>
<gene>
    <name evidence="5" type="ORF">EEJ42_41535</name>
</gene>
<evidence type="ECO:0000259" key="4">
    <source>
        <dbReference type="Pfam" id="PF20270"/>
    </source>
</evidence>
<feature type="non-terminal residue" evidence="5">
    <location>
        <position position="516"/>
    </location>
</feature>
<organism evidence="5 6">
    <name type="scientific">Streptomyces botrytidirepellens</name>
    <dbReference type="NCBI Taxonomy" id="2486417"/>
    <lineage>
        <taxon>Bacteria</taxon>
        <taxon>Bacillati</taxon>
        <taxon>Actinomycetota</taxon>
        <taxon>Actinomycetes</taxon>
        <taxon>Kitasatosporales</taxon>
        <taxon>Streptomycetaceae</taxon>
        <taxon>Streptomyces</taxon>
    </lineage>
</organism>
<feature type="transmembrane region" description="Helical" evidence="2">
    <location>
        <begin position="412"/>
        <end position="433"/>
    </location>
</feature>
<protein>
    <submittedName>
        <fullName evidence="5">Uncharacterized protein</fullName>
    </submittedName>
</protein>
<dbReference type="Pfam" id="PF20269">
    <property type="entry name" value="CATRA-N"/>
    <property type="match status" value="1"/>
</dbReference>
<dbReference type="EMBL" id="RIBZ01000808">
    <property type="protein sequence ID" value="RNF88214.1"/>
    <property type="molecule type" value="Genomic_DNA"/>
</dbReference>
<sequence>MVTLTDQSLVVHLFVATTGPRRSASYRRLREVWAACGPHLGMTHSVAATGLPDTLPEELGELPTAGAVAARRDRVGLAQAVLRRHHDLLCLSVALSPAAGEQGSWGAWDRQWTRVAGADGDPEREWVVGEARLFVAYREVAGAAPVGARELTEAIRAELPLPLGPGVAVARPAVTLWEATGDSATGDSTTRPSRRFVAVADDDGDGPRDTELWLWSQGGGAPPPFARYLADAAKLRYEMRVHAAHDSDLASPAGPVVDGALAALDGASPGDDDPDDDTADGGQAHDRGEELARWRTRLLSLTAGSTGLTQWITRLREMRTTVRIAESNMRAQRDAAGVPEGGQGPFAEDLALAAWFVQRLSDGLVYLEADRERARDALTALTVEAEHALQRRREVTQRQEAAAQQRQSKVNLLQSAFLGAVLMVLAAIQSFAYEVPFLPPPAVPALIALLGALALLLATLVLWLATPPESRAPARLGSLLAGLVGATAGWLASTVAVHAATSRAAPTVLTWAVALP</sequence>
<feature type="domain" description="CASPASE and TPR Repeat-Associated C-terminal" evidence="4">
    <location>
        <begin position="223"/>
        <end position="374"/>
    </location>
</feature>
<reference evidence="5 6" key="1">
    <citation type="submission" date="2018-11" db="EMBL/GenBank/DDBJ databases">
        <title>The Potential of Streptomyces as Biocontrol Agents against the Tomato grey mould, Botrytis cinerea (Gray mold) Frontiers in Microbiology.</title>
        <authorList>
            <person name="Li D."/>
        </authorList>
    </citation>
    <scope>NUCLEOTIDE SEQUENCE [LARGE SCALE GENOMIC DNA]</scope>
    <source>
        <strain evidence="5 6">NEAU-LD23</strain>
    </source>
</reference>
<feature type="compositionally biased region" description="Acidic residues" evidence="1">
    <location>
        <begin position="270"/>
        <end position="279"/>
    </location>
</feature>
<evidence type="ECO:0000256" key="1">
    <source>
        <dbReference type="SAM" id="MobiDB-lite"/>
    </source>
</evidence>
<feature type="transmembrane region" description="Helical" evidence="2">
    <location>
        <begin position="445"/>
        <end position="465"/>
    </location>
</feature>
<dbReference type="Pfam" id="PF20270">
    <property type="entry name" value="CATRA-C"/>
    <property type="match status" value="1"/>
</dbReference>
<dbReference type="NCBIfam" id="NF038357">
    <property type="entry name" value="BN6_48550_fam"/>
    <property type="match status" value="1"/>
</dbReference>
<accession>A0A3M8T9K2</accession>
<feature type="region of interest" description="Disordered" evidence="1">
    <location>
        <begin position="248"/>
        <end position="287"/>
    </location>
</feature>
<dbReference type="InterPro" id="IPR046922">
    <property type="entry name" value="CATRA-N"/>
</dbReference>
<evidence type="ECO:0000313" key="5">
    <source>
        <dbReference type="EMBL" id="RNF88214.1"/>
    </source>
</evidence>
<dbReference type="Proteomes" id="UP000275401">
    <property type="component" value="Unassembled WGS sequence"/>
</dbReference>
<keyword evidence="2" id="KW-0472">Membrane</keyword>
<comment type="caution">
    <text evidence="5">The sequence shown here is derived from an EMBL/GenBank/DDBJ whole genome shotgun (WGS) entry which is preliminary data.</text>
</comment>
<keyword evidence="2" id="KW-1133">Transmembrane helix</keyword>
<feature type="transmembrane region" description="Helical" evidence="2">
    <location>
        <begin position="477"/>
        <end position="500"/>
    </location>
</feature>
<dbReference type="InterPro" id="IPR046923">
    <property type="entry name" value="CATRA-C"/>
</dbReference>
<evidence type="ECO:0000259" key="3">
    <source>
        <dbReference type="Pfam" id="PF20269"/>
    </source>
</evidence>
<keyword evidence="2" id="KW-0812">Transmembrane</keyword>
<name>A0A3M8T9K2_9ACTN</name>
<evidence type="ECO:0000256" key="2">
    <source>
        <dbReference type="SAM" id="Phobius"/>
    </source>
</evidence>